<dbReference type="AlphaFoldDB" id="A0A4R1QS14"/>
<dbReference type="STRING" id="1469948.GCA_000732725_03389"/>
<comment type="caution">
    <text evidence="2">The sequence shown here is derived from an EMBL/GenBank/DDBJ whole genome shotgun (WGS) entry which is preliminary data.</text>
</comment>
<protein>
    <submittedName>
        <fullName evidence="2">Amidohydrolase family protein</fullName>
    </submittedName>
</protein>
<dbReference type="InterPro" id="IPR032466">
    <property type="entry name" value="Metal_Hydrolase"/>
</dbReference>
<dbReference type="GO" id="GO:0016787">
    <property type="term" value="F:hydrolase activity"/>
    <property type="evidence" value="ECO:0007669"/>
    <property type="project" value="UniProtKB-KW"/>
</dbReference>
<name>A0A4R1QS14_9FIRM</name>
<dbReference type="InterPro" id="IPR006680">
    <property type="entry name" value="Amidohydro-rel"/>
</dbReference>
<evidence type="ECO:0000313" key="2">
    <source>
        <dbReference type="EMBL" id="TCL55195.1"/>
    </source>
</evidence>
<gene>
    <name evidence="2" type="ORF">EDD76_11635</name>
</gene>
<keyword evidence="3" id="KW-1185">Reference proteome</keyword>
<accession>A0A4R1QS14</accession>
<evidence type="ECO:0000259" key="1">
    <source>
        <dbReference type="Pfam" id="PF04909"/>
    </source>
</evidence>
<feature type="domain" description="Amidohydrolase-related" evidence="1">
    <location>
        <begin position="29"/>
        <end position="99"/>
    </location>
</feature>
<dbReference type="SUPFAM" id="SSF51556">
    <property type="entry name" value="Metallo-dependent hydrolases"/>
    <property type="match status" value="1"/>
</dbReference>
<dbReference type="Proteomes" id="UP000295718">
    <property type="component" value="Unassembled WGS sequence"/>
</dbReference>
<dbReference type="Pfam" id="PF04909">
    <property type="entry name" value="Amidohydro_2"/>
    <property type="match status" value="1"/>
</dbReference>
<reference evidence="2 3" key="1">
    <citation type="submission" date="2019-03" db="EMBL/GenBank/DDBJ databases">
        <title>Genomic Encyclopedia of Type Strains, Phase IV (KMG-IV): sequencing the most valuable type-strain genomes for metagenomic binning, comparative biology and taxonomic classification.</title>
        <authorList>
            <person name="Goeker M."/>
        </authorList>
    </citation>
    <scope>NUCLEOTIDE SEQUENCE [LARGE SCALE GENOMIC DNA]</scope>
    <source>
        <strain evidence="2 3">DSM 100556</strain>
    </source>
</reference>
<keyword evidence="2" id="KW-0378">Hydrolase</keyword>
<sequence>MVPFFLSRLDQSIPPQITKLQKTVTEYFRQNVYVTPSGIFDYLQLKFCVEVLGADRIIHSVDCPFIGNEEARPFIENAPISSEDREKIAHINAEKLFRI</sequence>
<evidence type="ECO:0000313" key="3">
    <source>
        <dbReference type="Proteomes" id="UP000295718"/>
    </source>
</evidence>
<organism evidence="2 3">
    <name type="scientific">Kineothrix alysoides</name>
    <dbReference type="NCBI Taxonomy" id="1469948"/>
    <lineage>
        <taxon>Bacteria</taxon>
        <taxon>Bacillati</taxon>
        <taxon>Bacillota</taxon>
        <taxon>Clostridia</taxon>
        <taxon>Lachnospirales</taxon>
        <taxon>Lachnospiraceae</taxon>
        <taxon>Kineothrix</taxon>
    </lineage>
</organism>
<dbReference type="Gene3D" id="3.20.20.140">
    <property type="entry name" value="Metal-dependent hydrolases"/>
    <property type="match status" value="1"/>
</dbReference>
<proteinExistence type="predicted"/>
<dbReference type="EMBL" id="SLUO01000016">
    <property type="protein sequence ID" value="TCL55195.1"/>
    <property type="molecule type" value="Genomic_DNA"/>
</dbReference>
<dbReference type="OrthoDB" id="9771932at2"/>